<dbReference type="EMBL" id="BSYR01000033">
    <property type="protein sequence ID" value="GMI98689.1"/>
    <property type="molecule type" value="Genomic_DNA"/>
</dbReference>
<feature type="compositionally biased region" description="Basic and acidic residues" evidence="1">
    <location>
        <begin position="85"/>
        <end position="111"/>
    </location>
</feature>
<dbReference type="AlphaFoldDB" id="A0A9W7MG07"/>
<organism evidence="2 3">
    <name type="scientific">Hibiscus trionum</name>
    <name type="common">Flower of an hour</name>
    <dbReference type="NCBI Taxonomy" id="183268"/>
    <lineage>
        <taxon>Eukaryota</taxon>
        <taxon>Viridiplantae</taxon>
        <taxon>Streptophyta</taxon>
        <taxon>Embryophyta</taxon>
        <taxon>Tracheophyta</taxon>
        <taxon>Spermatophyta</taxon>
        <taxon>Magnoliopsida</taxon>
        <taxon>eudicotyledons</taxon>
        <taxon>Gunneridae</taxon>
        <taxon>Pentapetalae</taxon>
        <taxon>rosids</taxon>
        <taxon>malvids</taxon>
        <taxon>Malvales</taxon>
        <taxon>Malvaceae</taxon>
        <taxon>Malvoideae</taxon>
        <taxon>Hibiscus</taxon>
    </lineage>
</organism>
<evidence type="ECO:0000256" key="1">
    <source>
        <dbReference type="SAM" id="MobiDB-lite"/>
    </source>
</evidence>
<accession>A0A9W7MG07</accession>
<reference evidence="2" key="1">
    <citation type="submission" date="2023-05" db="EMBL/GenBank/DDBJ databases">
        <title>Genome and transcriptome analyses reveal genes involved in the formation of fine ridges on petal epidermal cells in Hibiscus trionum.</title>
        <authorList>
            <person name="Koshimizu S."/>
            <person name="Masuda S."/>
            <person name="Ishii T."/>
            <person name="Shirasu K."/>
            <person name="Hoshino A."/>
            <person name="Arita M."/>
        </authorList>
    </citation>
    <scope>NUCLEOTIDE SEQUENCE</scope>
    <source>
        <strain evidence="2">Hamamatsu line</strain>
    </source>
</reference>
<keyword evidence="3" id="KW-1185">Reference proteome</keyword>
<dbReference type="Proteomes" id="UP001165190">
    <property type="component" value="Unassembled WGS sequence"/>
</dbReference>
<evidence type="ECO:0000313" key="3">
    <source>
        <dbReference type="Proteomes" id="UP001165190"/>
    </source>
</evidence>
<gene>
    <name evidence="2" type="ORF">HRI_003538200</name>
</gene>
<evidence type="ECO:0000313" key="2">
    <source>
        <dbReference type="EMBL" id="GMI98689.1"/>
    </source>
</evidence>
<proteinExistence type="predicted"/>
<comment type="caution">
    <text evidence="2">The sequence shown here is derived from an EMBL/GenBank/DDBJ whole genome shotgun (WGS) entry which is preliminary data.</text>
</comment>
<feature type="region of interest" description="Disordered" evidence="1">
    <location>
        <begin position="68"/>
        <end position="111"/>
    </location>
</feature>
<name>A0A9W7MG07_HIBTR</name>
<sequence>MLSFHFGIVTKSFLPNCVEKIDNNSHMLSISNVTNSSLSHSYNTWPFRVCRSRFLRTFTFFAISRKFSLDSNSDPYPDPGPESCLKSKSEPETGNKDQKSVVSHNKDEKSQ</sequence>
<protein>
    <submittedName>
        <fullName evidence="2">Uncharacterized protein</fullName>
    </submittedName>
</protein>